<gene>
    <name evidence="1" type="ORF">GSLYS_00022307001</name>
</gene>
<accession>A0AAV2IPU9</accession>
<dbReference type="Proteomes" id="UP001497497">
    <property type="component" value="Unassembled WGS sequence"/>
</dbReference>
<comment type="caution">
    <text evidence="1">The sequence shown here is derived from an EMBL/GenBank/DDBJ whole genome shotgun (WGS) entry which is preliminary data.</text>
</comment>
<evidence type="ECO:0000313" key="2">
    <source>
        <dbReference type="Proteomes" id="UP001497497"/>
    </source>
</evidence>
<name>A0AAV2IPU9_LYMST</name>
<feature type="non-terminal residue" evidence="1">
    <location>
        <position position="1"/>
    </location>
</feature>
<reference evidence="1 2" key="1">
    <citation type="submission" date="2024-04" db="EMBL/GenBank/DDBJ databases">
        <authorList>
            <consortium name="Genoscope - CEA"/>
            <person name="William W."/>
        </authorList>
    </citation>
    <scope>NUCLEOTIDE SEQUENCE [LARGE SCALE GENOMIC DNA]</scope>
</reference>
<organism evidence="1 2">
    <name type="scientific">Lymnaea stagnalis</name>
    <name type="common">Great pond snail</name>
    <name type="synonym">Helix stagnalis</name>
    <dbReference type="NCBI Taxonomy" id="6523"/>
    <lineage>
        <taxon>Eukaryota</taxon>
        <taxon>Metazoa</taxon>
        <taxon>Spiralia</taxon>
        <taxon>Lophotrochozoa</taxon>
        <taxon>Mollusca</taxon>
        <taxon>Gastropoda</taxon>
        <taxon>Heterobranchia</taxon>
        <taxon>Euthyneura</taxon>
        <taxon>Panpulmonata</taxon>
        <taxon>Hygrophila</taxon>
        <taxon>Lymnaeoidea</taxon>
        <taxon>Lymnaeidae</taxon>
        <taxon>Lymnaea</taxon>
    </lineage>
</organism>
<sequence>SIVIAPAKTGKESNSKKAVTNTDHTNNLIRSKVIPGDRILKIVVIKLIAPKILDKPAKCNEKIAKSTDEPL</sequence>
<evidence type="ECO:0000313" key="1">
    <source>
        <dbReference type="EMBL" id="CAL1548990.1"/>
    </source>
</evidence>
<protein>
    <submittedName>
        <fullName evidence="1">Uncharacterized protein</fullName>
    </submittedName>
</protein>
<proteinExistence type="predicted"/>
<dbReference type="EMBL" id="CAXITT010002639">
    <property type="protein sequence ID" value="CAL1548990.1"/>
    <property type="molecule type" value="Genomic_DNA"/>
</dbReference>
<keyword evidence="2" id="KW-1185">Reference proteome</keyword>
<dbReference type="AlphaFoldDB" id="A0AAV2IPU9"/>